<dbReference type="EMBL" id="NEXX01000001">
    <property type="protein sequence ID" value="OUY08725.1"/>
    <property type="molecule type" value="Genomic_DNA"/>
</dbReference>
<dbReference type="Proteomes" id="UP000196536">
    <property type="component" value="Unassembled WGS sequence"/>
</dbReference>
<dbReference type="OrthoDB" id="8689178at2"/>
<dbReference type="AlphaFoldDB" id="A0A1Z9Z2P6"/>
<evidence type="ECO:0000313" key="2">
    <source>
        <dbReference type="Proteomes" id="UP000196536"/>
    </source>
</evidence>
<keyword evidence="2" id="KW-1185">Reference proteome</keyword>
<reference evidence="1 2" key="1">
    <citation type="submission" date="2017-05" db="EMBL/GenBank/DDBJ databases">
        <title>Acinetobacter populi ANC 5415 (= PBJ7), whole genome shotgun sequencing project.</title>
        <authorList>
            <person name="Nemec A."/>
            <person name="Radolfova-Krizova L."/>
        </authorList>
    </citation>
    <scope>NUCLEOTIDE SEQUENCE [LARGE SCALE GENOMIC DNA]</scope>
    <source>
        <strain evidence="1 2">PBJ7</strain>
    </source>
</reference>
<accession>A0A1Z9Z2P6</accession>
<comment type="caution">
    <text evidence="1">The sequence shown here is derived from an EMBL/GenBank/DDBJ whole genome shotgun (WGS) entry which is preliminary data.</text>
</comment>
<organism evidence="1 2">
    <name type="scientific">Acinetobacter populi</name>
    <dbReference type="NCBI Taxonomy" id="1582270"/>
    <lineage>
        <taxon>Bacteria</taxon>
        <taxon>Pseudomonadati</taxon>
        <taxon>Pseudomonadota</taxon>
        <taxon>Gammaproteobacteria</taxon>
        <taxon>Moraxellales</taxon>
        <taxon>Moraxellaceae</taxon>
        <taxon>Acinetobacter</taxon>
    </lineage>
</organism>
<gene>
    <name evidence="1" type="ORF">CAP51_03680</name>
</gene>
<dbReference type="RefSeq" id="WP_087619387.1">
    <property type="nucleotide sequence ID" value="NZ_NEXX01000001.1"/>
</dbReference>
<protein>
    <submittedName>
        <fullName evidence="1">Uncharacterized protein</fullName>
    </submittedName>
</protein>
<proteinExistence type="predicted"/>
<name>A0A1Z9Z2P6_9GAMM</name>
<sequence>MVYTFEYGKQFANEFARYPEDQQDAIIDFTDIYELYGLSDFSKYKGKITPSWKGVDFDSFNYQYAYEHKLWHYHIGIPEYVKSLYRDYYTSDWVLHFIKVSDQHIVIVDVLFHYKADGHFHLPKEKYLEY</sequence>
<evidence type="ECO:0000313" key="1">
    <source>
        <dbReference type="EMBL" id="OUY08725.1"/>
    </source>
</evidence>